<reference evidence="7" key="1">
    <citation type="journal article" date="2023" name="Genome Biol. Evol.">
        <title>First Whole Genome Sequence and Flow Cytometry Genome Size Data for the Lichen-Forming Fungus Ramalina farinacea (Ascomycota).</title>
        <authorList>
            <person name="Llewellyn T."/>
            <person name="Mian S."/>
            <person name="Hill R."/>
            <person name="Leitch I.J."/>
            <person name="Gaya E."/>
        </authorList>
    </citation>
    <scope>NUCLEOTIDE SEQUENCE</scope>
    <source>
        <strain evidence="7">LIQ254RAFAR</strain>
    </source>
</reference>
<dbReference type="PRINTS" id="PR00385">
    <property type="entry name" value="P450"/>
</dbReference>
<accession>A0AA43QLI2</accession>
<dbReference type="PROSITE" id="PS00086">
    <property type="entry name" value="CYTOCHROME_P450"/>
    <property type="match status" value="1"/>
</dbReference>
<dbReference type="GO" id="GO:0020037">
    <property type="term" value="F:heme binding"/>
    <property type="evidence" value="ECO:0007669"/>
    <property type="project" value="InterPro"/>
</dbReference>
<name>A0AA43QLI2_9LECA</name>
<evidence type="ECO:0000256" key="2">
    <source>
        <dbReference type="ARBA" id="ARBA00010617"/>
    </source>
</evidence>
<dbReference type="PANTHER" id="PTHR24305">
    <property type="entry name" value="CYTOCHROME P450"/>
    <property type="match status" value="1"/>
</dbReference>
<evidence type="ECO:0000256" key="1">
    <source>
        <dbReference type="ARBA" id="ARBA00001971"/>
    </source>
</evidence>
<comment type="cofactor">
    <cofactor evidence="1 5">
        <name>heme</name>
        <dbReference type="ChEBI" id="CHEBI:30413"/>
    </cofactor>
</comment>
<dbReference type="GO" id="GO:0004497">
    <property type="term" value="F:monooxygenase activity"/>
    <property type="evidence" value="ECO:0007669"/>
    <property type="project" value="UniProtKB-KW"/>
</dbReference>
<evidence type="ECO:0000313" key="7">
    <source>
        <dbReference type="EMBL" id="MDI1488691.1"/>
    </source>
</evidence>
<keyword evidence="3 5" id="KW-0479">Metal-binding</keyword>
<dbReference type="EMBL" id="JAPUFD010000008">
    <property type="protein sequence ID" value="MDI1488691.1"/>
    <property type="molecule type" value="Genomic_DNA"/>
</dbReference>
<dbReference type="PRINTS" id="PR00465">
    <property type="entry name" value="EP450IV"/>
</dbReference>
<dbReference type="InterPro" id="IPR036396">
    <property type="entry name" value="Cyt_P450_sf"/>
</dbReference>
<sequence>MMLYVLGPAIGQLINDQIIYNHFFSPLGNIPGPFLAKITTKWLTINECLGNRSLVVARAHERYGPVIRIAPNELSFSDKSCIKDLYGNGVTFPKSPRYDGFRSTTDAAFDMTDHSKSRERRPLIRQVLAPANIDGIEPIISDTVRKSIRWIKRAEDDSLEIVLWMRRIMLDTAGTLFLGRSFNALENEKAPEFFDDLEGFFTINGLRWFAPWILTVLKLLPVRSIQHFLEAQERTYLYGRKAFDEYIKKYGRSSGRMDLLTKMASATNDQTMTDEEIGNELGQMLVGATDPTVIVATWMLWELAQKPEWQHRMRDELRKNSVPFPGGVPSYKDIKQLPILNGFIMEGLRLHPAHSIGLPRIANTDTASIGGIALPKGTTVSAQSRSVHRDPEIYPSPDSFLPERWIDTNGGTKEMKDTLLVFSKGPRACLGQYTAYMELKLVVSTLMHGWELGLARQTTEETMRQKDYFVALTKEGKCRLTVQPVREEKV</sequence>
<evidence type="ECO:0008006" key="9">
    <source>
        <dbReference type="Google" id="ProtNLM"/>
    </source>
</evidence>
<dbReference type="Gene3D" id="1.10.630.10">
    <property type="entry name" value="Cytochrome P450"/>
    <property type="match status" value="1"/>
</dbReference>
<dbReference type="SUPFAM" id="SSF48264">
    <property type="entry name" value="Cytochrome P450"/>
    <property type="match status" value="1"/>
</dbReference>
<dbReference type="Pfam" id="PF00067">
    <property type="entry name" value="p450"/>
    <property type="match status" value="1"/>
</dbReference>
<dbReference type="GO" id="GO:0005506">
    <property type="term" value="F:iron ion binding"/>
    <property type="evidence" value="ECO:0007669"/>
    <property type="project" value="InterPro"/>
</dbReference>
<dbReference type="AlphaFoldDB" id="A0AA43QLI2"/>
<dbReference type="InterPro" id="IPR001128">
    <property type="entry name" value="Cyt_P450"/>
</dbReference>
<evidence type="ECO:0000256" key="5">
    <source>
        <dbReference type="PIRSR" id="PIRSR602403-1"/>
    </source>
</evidence>
<organism evidence="7 8">
    <name type="scientific">Ramalina farinacea</name>
    <dbReference type="NCBI Taxonomy" id="258253"/>
    <lineage>
        <taxon>Eukaryota</taxon>
        <taxon>Fungi</taxon>
        <taxon>Dikarya</taxon>
        <taxon>Ascomycota</taxon>
        <taxon>Pezizomycotina</taxon>
        <taxon>Lecanoromycetes</taxon>
        <taxon>OSLEUM clade</taxon>
        <taxon>Lecanoromycetidae</taxon>
        <taxon>Lecanorales</taxon>
        <taxon>Lecanorineae</taxon>
        <taxon>Ramalinaceae</taxon>
        <taxon>Ramalina</taxon>
    </lineage>
</organism>
<evidence type="ECO:0000256" key="3">
    <source>
        <dbReference type="ARBA" id="ARBA00022723"/>
    </source>
</evidence>
<protein>
    <recommendedName>
        <fullName evidence="9">Cytochrome P450</fullName>
    </recommendedName>
</protein>
<keyword evidence="5 6" id="KW-0349">Heme</keyword>
<evidence type="ECO:0000313" key="8">
    <source>
        <dbReference type="Proteomes" id="UP001161017"/>
    </source>
</evidence>
<keyword evidence="6" id="KW-0560">Oxidoreductase</keyword>
<dbReference type="Proteomes" id="UP001161017">
    <property type="component" value="Unassembled WGS sequence"/>
</dbReference>
<evidence type="ECO:0000256" key="6">
    <source>
        <dbReference type="RuleBase" id="RU000461"/>
    </source>
</evidence>
<keyword evidence="6" id="KW-0503">Monooxygenase</keyword>
<keyword evidence="4 5" id="KW-0408">Iron</keyword>
<evidence type="ECO:0000256" key="4">
    <source>
        <dbReference type="ARBA" id="ARBA00023004"/>
    </source>
</evidence>
<dbReference type="InterPro" id="IPR050121">
    <property type="entry name" value="Cytochrome_P450_monoxygenase"/>
</dbReference>
<comment type="similarity">
    <text evidence="2 6">Belongs to the cytochrome P450 family.</text>
</comment>
<keyword evidence="8" id="KW-1185">Reference proteome</keyword>
<dbReference type="InterPro" id="IPR017972">
    <property type="entry name" value="Cyt_P450_CS"/>
</dbReference>
<comment type="caution">
    <text evidence="7">The sequence shown here is derived from an EMBL/GenBank/DDBJ whole genome shotgun (WGS) entry which is preliminary data.</text>
</comment>
<gene>
    <name evidence="7" type="ORF">OHK93_007967</name>
</gene>
<dbReference type="GO" id="GO:0016705">
    <property type="term" value="F:oxidoreductase activity, acting on paired donors, with incorporation or reduction of molecular oxygen"/>
    <property type="evidence" value="ECO:0007669"/>
    <property type="project" value="InterPro"/>
</dbReference>
<dbReference type="InterPro" id="IPR002403">
    <property type="entry name" value="Cyt_P450_E_grp-IV"/>
</dbReference>
<proteinExistence type="inferred from homology"/>
<feature type="binding site" description="axial binding residue" evidence="5">
    <location>
        <position position="429"/>
    </location>
    <ligand>
        <name>heme</name>
        <dbReference type="ChEBI" id="CHEBI:30413"/>
    </ligand>
    <ligandPart>
        <name>Fe</name>
        <dbReference type="ChEBI" id="CHEBI:18248"/>
    </ligandPart>
</feature>
<dbReference type="PANTHER" id="PTHR24305:SF166">
    <property type="entry name" value="CYTOCHROME P450 12A4, MITOCHONDRIAL-RELATED"/>
    <property type="match status" value="1"/>
</dbReference>